<dbReference type="GO" id="GO:0005506">
    <property type="term" value="F:iron ion binding"/>
    <property type="evidence" value="ECO:0007669"/>
    <property type="project" value="InterPro"/>
</dbReference>
<keyword evidence="6 7" id="KW-0503">Monooxygenase</keyword>
<dbReference type="InterPro" id="IPR036396">
    <property type="entry name" value="Cyt_P450_sf"/>
</dbReference>
<evidence type="ECO:0000256" key="2">
    <source>
        <dbReference type="ARBA" id="ARBA00022617"/>
    </source>
</evidence>
<name>A0A2W2EN81_9ACTN</name>
<comment type="caution">
    <text evidence="8">The sequence shown here is derived from an EMBL/GenBank/DDBJ whole genome shotgun (WGS) entry which is preliminary data.</text>
</comment>
<protein>
    <submittedName>
        <fullName evidence="8">Cytochrome P450</fullName>
    </submittedName>
</protein>
<dbReference type="GO" id="GO:0004497">
    <property type="term" value="F:monooxygenase activity"/>
    <property type="evidence" value="ECO:0007669"/>
    <property type="project" value="UniProtKB-KW"/>
</dbReference>
<dbReference type="GO" id="GO:0020037">
    <property type="term" value="F:heme binding"/>
    <property type="evidence" value="ECO:0007669"/>
    <property type="project" value="InterPro"/>
</dbReference>
<keyword evidence="5 7" id="KW-0408">Iron</keyword>
<keyword evidence="9" id="KW-1185">Reference proteome</keyword>
<evidence type="ECO:0000256" key="6">
    <source>
        <dbReference type="ARBA" id="ARBA00023033"/>
    </source>
</evidence>
<sequence>MTVDDRFGEDLQRTRRQRFLSGHQSEIVTDPVTDWATDFSHVDPEWAADPYPIQDELRRSCPIAHTDRFGGAWLPTRYEDVAAIAYDTEHFTSRAIIVSNMRPPADLAPAGGAPPISSDPPFHHDARKLLLPAFTKNAVARQEPGTRAYCHALIDAFDGRDVVDAAREYAKQIPTRVIADLLGFPQQDSEKFGAFVENTLEDVNAPAEVRLRRLTRLSEYLLEQIHDHIAHPRDDLTTHLLDAELHGRRLEPGHVLGTINLLLIAGIDTTWSAIGASLWHLAKTPADRERLVAEPELLPTAMEEFLRAYAPVTMARLVKQDMHWNGVDMKADDWVLLPFPAANRDPAQFDRAGEVVIDREVNRHAAFGLGIHRCVGSHLARMELRVALEVWLERIPSFTLADPGAVTWAPGQVRGPRTLPLRIAR</sequence>
<keyword evidence="4 7" id="KW-0560">Oxidoreductase</keyword>
<dbReference type="GO" id="GO:0016705">
    <property type="term" value="F:oxidoreductase activity, acting on paired donors, with incorporation or reduction of molecular oxygen"/>
    <property type="evidence" value="ECO:0007669"/>
    <property type="project" value="InterPro"/>
</dbReference>
<evidence type="ECO:0000256" key="7">
    <source>
        <dbReference type="RuleBase" id="RU000461"/>
    </source>
</evidence>
<dbReference type="PANTHER" id="PTHR46696">
    <property type="entry name" value="P450, PUTATIVE (EUROFUNG)-RELATED"/>
    <property type="match status" value="1"/>
</dbReference>
<reference evidence="8 9" key="1">
    <citation type="submission" date="2018-01" db="EMBL/GenBank/DDBJ databases">
        <title>Draft genome sequence of Nonomuraea sp. KC333.</title>
        <authorList>
            <person name="Sahin N."/>
            <person name="Saygin H."/>
            <person name="Ay H."/>
        </authorList>
    </citation>
    <scope>NUCLEOTIDE SEQUENCE [LARGE SCALE GENOMIC DNA]</scope>
    <source>
        <strain evidence="8 9">KC333</strain>
    </source>
</reference>
<dbReference type="RefSeq" id="WP_111179695.1">
    <property type="nucleotide sequence ID" value="NZ_POUD01000055.1"/>
</dbReference>
<dbReference type="PROSITE" id="PS00086">
    <property type="entry name" value="CYTOCHROME_P450"/>
    <property type="match status" value="1"/>
</dbReference>
<dbReference type="EMBL" id="POUD01000055">
    <property type="protein sequence ID" value="PZG18219.1"/>
    <property type="molecule type" value="Genomic_DNA"/>
</dbReference>
<evidence type="ECO:0000256" key="3">
    <source>
        <dbReference type="ARBA" id="ARBA00022723"/>
    </source>
</evidence>
<dbReference type="OrthoDB" id="3599725at2"/>
<dbReference type="Gene3D" id="1.10.630.10">
    <property type="entry name" value="Cytochrome P450"/>
    <property type="match status" value="1"/>
</dbReference>
<proteinExistence type="inferred from homology"/>
<dbReference type="Pfam" id="PF00067">
    <property type="entry name" value="p450"/>
    <property type="match status" value="1"/>
</dbReference>
<gene>
    <name evidence="8" type="ORF">C1J01_15610</name>
</gene>
<dbReference type="SUPFAM" id="SSF48264">
    <property type="entry name" value="Cytochrome P450"/>
    <property type="match status" value="1"/>
</dbReference>
<keyword evidence="3 7" id="KW-0479">Metal-binding</keyword>
<dbReference type="FunFam" id="1.10.630.10:FF:000018">
    <property type="entry name" value="Cytochrome P450 monooxygenase"/>
    <property type="match status" value="1"/>
</dbReference>
<dbReference type="Proteomes" id="UP000249304">
    <property type="component" value="Unassembled WGS sequence"/>
</dbReference>
<accession>A0A2W2EN81</accession>
<dbReference type="PANTHER" id="PTHR46696:SF6">
    <property type="entry name" value="P450, PUTATIVE (EUROFUNG)-RELATED"/>
    <property type="match status" value="1"/>
</dbReference>
<dbReference type="InterPro" id="IPR017972">
    <property type="entry name" value="Cyt_P450_CS"/>
</dbReference>
<organism evidence="8 9">
    <name type="scientific">Nonomuraea aridisoli</name>
    <dbReference type="NCBI Taxonomy" id="2070368"/>
    <lineage>
        <taxon>Bacteria</taxon>
        <taxon>Bacillati</taxon>
        <taxon>Actinomycetota</taxon>
        <taxon>Actinomycetes</taxon>
        <taxon>Streptosporangiales</taxon>
        <taxon>Streptosporangiaceae</taxon>
        <taxon>Nonomuraea</taxon>
    </lineage>
</organism>
<evidence type="ECO:0000313" key="9">
    <source>
        <dbReference type="Proteomes" id="UP000249304"/>
    </source>
</evidence>
<evidence type="ECO:0000256" key="1">
    <source>
        <dbReference type="ARBA" id="ARBA00010617"/>
    </source>
</evidence>
<comment type="similarity">
    <text evidence="1 7">Belongs to the cytochrome P450 family.</text>
</comment>
<dbReference type="InterPro" id="IPR002397">
    <property type="entry name" value="Cyt_P450_B"/>
</dbReference>
<dbReference type="InterPro" id="IPR001128">
    <property type="entry name" value="Cyt_P450"/>
</dbReference>
<evidence type="ECO:0000256" key="5">
    <source>
        <dbReference type="ARBA" id="ARBA00023004"/>
    </source>
</evidence>
<evidence type="ECO:0000256" key="4">
    <source>
        <dbReference type="ARBA" id="ARBA00023002"/>
    </source>
</evidence>
<evidence type="ECO:0000313" key="8">
    <source>
        <dbReference type="EMBL" id="PZG18219.1"/>
    </source>
</evidence>
<dbReference type="AlphaFoldDB" id="A0A2W2EN81"/>
<dbReference type="PRINTS" id="PR00359">
    <property type="entry name" value="BP450"/>
</dbReference>
<keyword evidence="2 7" id="KW-0349">Heme</keyword>